<gene>
    <name evidence="11" type="ORF">UV41_C0003G0002</name>
</gene>
<dbReference type="EMBL" id="LCEJ01000003">
    <property type="protein sequence ID" value="KKS71217.1"/>
    <property type="molecule type" value="Genomic_DNA"/>
</dbReference>
<dbReference type="GO" id="GO:0016757">
    <property type="term" value="F:glycosyltransferase activity"/>
    <property type="evidence" value="ECO:0007669"/>
    <property type="project" value="UniProtKB-KW"/>
</dbReference>
<dbReference type="Pfam" id="PF00535">
    <property type="entry name" value="Glycos_transf_2"/>
    <property type="match status" value="1"/>
</dbReference>
<feature type="transmembrane region" description="Helical" evidence="9">
    <location>
        <begin position="237"/>
        <end position="260"/>
    </location>
</feature>
<feature type="domain" description="Glycosyltransferase 2-like" evidence="10">
    <location>
        <begin position="17"/>
        <end position="177"/>
    </location>
</feature>
<organism evidence="11 12">
    <name type="scientific">Candidatus Daviesbacteria bacterium GW2011_GWA2_42_7</name>
    <dbReference type="NCBI Taxonomy" id="1618425"/>
    <lineage>
        <taxon>Bacteria</taxon>
        <taxon>Candidatus Daviesiibacteriota</taxon>
    </lineage>
</organism>
<keyword evidence="6 9" id="KW-1133">Transmembrane helix</keyword>
<evidence type="ECO:0000256" key="4">
    <source>
        <dbReference type="ARBA" id="ARBA00022679"/>
    </source>
</evidence>
<evidence type="ECO:0000256" key="9">
    <source>
        <dbReference type="SAM" id="Phobius"/>
    </source>
</evidence>
<dbReference type="InterPro" id="IPR029044">
    <property type="entry name" value="Nucleotide-diphossugar_trans"/>
</dbReference>
<evidence type="ECO:0000256" key="2">
    <source>
        <dbReference type="ARBA" id="ARBA00022475"/>
    </source>
</evidence>
<evidence type="ECO:0000256" key="7">
    <source>
        <dbReference type="ARBA" id="ARBA00023136"/>
    </source>
</evidence>
<dbReference type="InterPro" id="IPR001173">
    <property type="entry name" value="Glyco_trans_2-like"/>
</dbReference>
<dbReference type="InterPro" id="IPR050256">
    <property type="entry name" value="Glycosyltransferase_2"/>
</dbReference>
<dbReference type="PANTHER" id="PTHR48090:SF1">
    <property type="entry name" value="PROPHAGE BACTOPRENOL GLUCOSYL TRANSFERASE HOMOLOG"/>
    <property type="match status" value="1"/>
</dbReference>
<keyword evidence="4 11" id="KW-0808">Transferase</keyword>
<evidence type="ECO:0000313" key="11">
    <source>
        <dbReference type="EMBL" id="KKS71217.1"/>
    </source>
</evidence>
<proteinExistence type="inferred from homology"/>
<feature type="transmembrane region" description="Helical" evidence="9">
    <location>
        <begin position="280"/>
        <end position="305"/>
    </location>
</feature>
<comment type="subcellular location">
    <subcellularLocation>
        <location evidence="1">Cell membrane</location>
        <topology evidence="1">Multi-pass membrane protein</topology>
    </subcellularLocation>
</comment>
<dbReference type="SUPFAM" id="SSF53448">
    <property type="entry name" value="Nucleotide-diphospho-sugar transferases"/>
    <property type="match status" value="1"/>
</dbReference>
<sequence>MNRSRMSDAVIKKPSISFVIPMFNEEECAPVLYSRILKVCNEIKAKFELIAVDDGSSDRTLSVLKKLRKKDPRVKIISFARNFGHQIAIIAGLKYAFGDVVIVMDADLQDPPELIPEMLEKWRGGYKVIYGVRDEREESWLKKFCYKVFYRLLLKISPLKNIPLDAGDFCLMDKRVVLEMRRFKEDRPFIRGLRTWVGFKQTGVEYHRPGRLAGKSKYDFIRLFRLAFDGLLSFSTLALRMTIFVGLIISLLSITYALYISTNRVLIFFKVFNADVIPGWTTPVVGISLLMGLQFIFLGILGEYVSRIYSQSKDRPQYIVDEKLGIRDR</sequence>
<comment type="similarity">
    <text evidence="8">Belongs to the glycosyltransferase 2 family. GtrB subfamily.</text>
</comment>
<evidence type="ECO:0000256" key="1">
    <source>
        <dbReference type="ARBA" id="ARBA00004651"/>
    </source>
</evidence>
<dbReference type="GO" id="GO:0005886">
    <property type="term" value="C:plasma membrane"/>
    <property type="evidence" value="ECO:0007669"/>
    <property type="project" value="UniProtKB-SubCell"/>
</dbReference>
<keyword evidence="3" id="KW-0328">Glycosyltransferase</keyword>
<evidence type="ECO:0000256" key="5">
    <source>
        <dbReference type="ARBA" id="ARBA00022692"/>
    </source>
</evidence>
<dbReference type="FunFam" id="3.90.550.10:FF:000079">
    <property type="entry name" value="Probable glycosyl transferase"/>
    <property type="match status" value="1"/>
</dbReference>
<evidence type="ECO:0000259" key="10">
    <source>
        <dbReference type="Pfam" id="PF00535"/>
    </source>
</evidence>
<dbReference type="CDD" id="cd04187">
    <property type="entry name" value="DPM1_like_bac"/>
    <property type="match status" value="1"/>
</dbReference>
<comment type="caution">
    <text evidence="11">The sequence shown here is derived from an EMBL/GenBank/DDBJ whole genome shotgun (WGS) entry which is preliminary data.</text>
</comment>
<dbReference type="Gene3D" id="3.90.550.10">
    <property type="entry name" value="Spore Coat Polysaccharide Biosynthesis Protein SpsA, Chain A"/>
    <property type="match status" value="1"/>
</dbReference>
<evidence type="ECO:0000256" key="8">
    <source>
        <dbReference type="ARBA" id="ARBA00038152"/>
    </source>
</evidence>
<evidence type="ECO:0000256" key="3">
    <source>
        <dbReference type="ARBA" id="ARBA00022676"/>
    </source>
</evidence>
<dbReference type="Proteomes" id="UP000034785">
    <property type="component" value="Unassembled WGS sequence"/>
</dbReference>
<protein>
    <submittedName>
        <fullName evidence="11">Glycosyl transferase, family 2</fullName>
    </submittedName>
</protein>
<dbReference type="AlphaFoldDB" id="A0A0G1BD47"/>
<accession>A0A0G1BD47</accession>
<dbReference type="PANTHER" id="PTHR48090">
    <property type="entry name" value="UNDECAPRENYL-PHOSPHATE 4-DEOXY-4-FORMAMIDO-L-ARABINOSE TRANSFERASE-RELATED"/>
    <property type="match status" value="1"/>
</dbReference>
<evidence type="ECO:0000313" key="12">
    <source>
        <dbReference type="Proteomes" id="UP000034785"/>
    </source>
</evidence>
<evidence type="ECO:0000256" key="6">
    <source>
        <dbReference type="ARBA" id="ARBA00022989"/>
    </source>
</evidence>
<keyword evidence="5 9" id="KW-0812">Transmembrane</keyword>
<keyword evidence="7 9" id="KW-0472">Membrane</keyword>
<reference evidence="11 12" key="1">
    <citation type="journal article" date="2015" name="Nature">
        <title>rRNA introns, odd ribosomes, and small enigmatic genomes across a large radiation of phyla.</title>
        <authorList>
            <person name="Brown C.T."/>
            <person name="Hug L.A."/>
            <person name="Thomas B.C."/>
            <person name="Sharon I."/>
            <person name="Castelle C.J."/>
            <person name="Singh A."/>
            <person name="Wilkins M.J."/>
            <person name="Williams K.H."/>
            <person name="Banfield J.F."/>
        </authorList>
    </citation>
    <scope>NUCLEOTIDE SEQUENCE [LARGE SCALE GENOMIC DNA]</scope>
</reference>
<name>A0A0G1BD47_9BACT</name>
<keyword evidence="2" id="KW-1003">Cell membrane</keyword>